<dbReference type="KEGG" id="moz:MoryE10_22620"/>
<evidence type="ECO:0000313" key="10">
    <source>
        <dbReference type="EMBL" id="BBL71656.1"/>
    </source>
</evidence>
<keyword evidence="2 6" id="KW-0698">rRNA processing</keyword>
<dbReference type="Pfam" id="PF21239">
    <property type="entry name" value="RLMM_N"/>
    <property type="match status" value="1"/>
</dbReference>
<dbReference type="InterPro" id="IPR040739">
    <property type="entry name" value="RlmM_FDX"/>
</dbReference>
<dbReference type="AlphaFoldDB" id="A0A8D5AL09"/>
<dbReference type="Proteomes" id="UP000824988">
    <property type="component" value="Chromosome"/>
</dbReference>
<feature type="binding site" evidence="6">
    <location>
        <position position="276"/>
    </location>
    <ligand>
        <name>S-adenosyl-L-methionine</name>
        <dbReference type="ChEBI" id="CHEBI:59789"/>
    </ligand>
</feature>
<sequence>MPPIANLILYCRAGFENECAAEIADVAAALGVPGYCKAKPSAGYVLYVPHDPVHAADLRNIGVDQLVFARQVVLGVEFLNQLPVTDRLQAVLPAIQRLGREFGDLRLETADTNEAKELSVFCRKFAAPLRQALQKGGVAVGTAGTPNLHLFFLSSTAVHLGWSIPDRASPWLMGIPRLKFPTGAPSRSTLKLEEAFLTFLSERERADKLKPGMSAVDLGAAPGGWTWQLVKRGLRVAAVDNGPMAEALMASGLVEHCRIDGFRYRPAQPVDWLVCDIVEQPSRIAALMGRWLAEGQCRNAIFNLKLPMKRRYEEVRRCGEIIEAAVAGGPLAGRVRFKQLYHDREEVTGYVGA</sequence>
<dbReference type="InterPro" id="IPR002877">
    <property type="entry name" value="RNA_MeTrfase_FtsJ_dom"/>
</dbReference>
<evidence type="ECO:0000259" key="7">
    <source>
        <dbReference type="Pfam" id="PF01728"/>
    </source>
</evidence>
<evidence type="ECO:0000256" key="3">
    <source>
        <dbReference type="ARBA" id="ARBA00022603"/>
    </source>
</evidence>
<dbReference type="NCBIfam" id="NF008734">
    <property type="entry name" value="PRK11760.1"/>
    <property type="match status" value="1"/>
</dbReference>
<feature type="domain" description="Ribosomal RNA large subunit methyltransferase M THUMP-like" evidence="9">
    <location>
        <begin position="86"/>
        <end position="163"/>
    </location>
</feature>
<dbReference type="HAMAP" id="MF_01551">
    <property type="entry name" value="23SrRNA_methyltr_M"/>
    <property type="match status" value="1"/>
</dbReference>
<dbReference type="InterPro" id="IPR048646">
    <property type="entry name" value="RlmM_THUMP-like"/>
</dbReference>
<organism evidence="10 11">
    <name type="scientific">Methylogaea oryzae</name>
    <dbReference type="NCBI Taxonomy" id="1295382"/>
    <lineage>
        <taxon>Bacteria</taxon>
        <taxon>Pseudomonadati</taxon>
        <taxon>Pseudomonadota</taxon>
        <taxon>Gammaproteobacteria</taxon>
        <taxon>Methylococcales</taxon>
        <taxon>Methylococcaceae</taxon>
        <taxon>Methylogaea</taxon>
    </lineage>
</organism>
<comment type="catalytic activity">
    <reaction evidence="6">
        <text>cytidine(2498) in 23S rRNA + S-adenosyl-L-methionine = 2'-O-methylcytidine(2498) in 23S rRNA + S-adenosyl-L-homocysteine + H(+)</text>
        <dbReference type="Rhea" id="RHEA:42788"/>
        <dbReference type="Rhea" id="RHEA-COMP:10244"/>
        <dbReference type="Rhea" id="RHEA-COMP:10245"/>
        <dbReference type="ChEBI" id="CHEBI:15378"/>
        <dbReference type="ChEBI" id="CHEBI:57856"/>
        <dbReference type="ChEBI" id="CHEBI:59789"/>
        <dbReference type="ChEBI" id="CHEBI:74495"/>
        <dbReference type="ChEBI" id="CHEBI:82748"/>
        <dbReference type="EC" id="2.1.1.186"/>
    </reaction>
</comment>
<dbReference type="Pfam" id="PF18125">
    <property type="entry name" value="RlmM_FDX"/>
    <property type="match status" value="1"/>
</dbReference>
<comment type="subcellular location">
    <subcellularLocation>
        <location evidence="6">Cytoplasm</location>
    </subcellularLocation>
</comment>
<name>A0A8D5AL09_9GAMM</name>
<keyword evidence="3 6" id="KW-0489">Methyltransferase</keyword>
<dbReference type="PANTHER" id="PTHR37524:SF2">
    <property type="entry name" value="RIBOSOMAL RNA METHYLTRANSFERASE FTSJ DOMAIN-CONTAINING PROTEIN"/>
    <property type="match status" value="1"/>
</dbReference>
<evidence type="ECO:0000256" key="2">
    <source>
        <dbReference type="ARBA" id="ARBA00022552"/>
    </source>
</evidence>
<feature type="domain" description="Ribosomal RNA methyltransferase FtsJ" evidence="7">
    <location>
        <begin position="186"/>
        <end position="279"/>
    </location>
</feature>
<comment type="similarity">
    <text evidence="6">Belongs to the class I-like SAM-binding methyltransferase superfamily. RNA methyltransferase RlmE family. RlmM subfamily.</text>
</comment>
<dbReference type="PANTHER" id="PTHR37524">
    <property type="entry name" value="RIBOSOMAL RNA LARGE SUBUNIT METHYLTRANSFERASE M"/>
    <property type="match status" value="1"/>
</dbReference>
<evidence type="ECO:0000259" key="9">
    <source>
        <dbReference type="Pfam" id="PF21239"/>
    </source>
</evidence>
<feature type="binding site" evidence="6">
    <location>
        <position position="260"/>
    </location>
    <ligand>
        <name>S-adenosyl-L-methionine</name>
        <dbReference type="ChEBI" id="CHEBI:59789"/>
    </ligand>
</feature>
<reference evidence="10" key="1">
    <citation type="submission" date="2019-06" db="EMBL/GenBank/DDBJ databases">
        <title>Complete genome sequence of Methylogaea oryzae strain JCM16910.</title>
        <authorList>
            <person name="Asakawa S."/>
        </authorList>
    </citation>
    <scope>NUCLEOTIDE SEQUENCE</scope>
    <source>
        <strain evidence="10">E10</strain>
    </source>
</reference>
<gene>
    <name evidence="6 10" type="primary">rlmM</name>
    <name evidence="10" type="ORF">MoryE10_22620</name>
</gene>
<dbReference type="GO" id="GO:0005737">
    <property type="term" value="C:cytoplasm"/>
    <property type="evidence" value="ECO:0007669"/>
    <property type="project" value="UniProtKB-SubCell"/>
</dbReference>
<dbReference type="InterPro" id="IPR011224">
    <property type="entry name" value="rRNA_MeTrfase_M"/>
</dbReference>
<evidence type="ECO:0000256" key="6">
    <source>
        <dbReference type="HAMAP-Rule" id="MF_01551"/>
    </source>
</evidence>
<feature type="binding site" evidence="6">
    <location>
        <begin position="221"/>
        <end position="224"/>
    </location>
    <ligand>
        <name>S-adenosyl-L-methionine</name>
        <dbReference type="ChEBI" id="CHEBI:59789"/>
    </ligand>
</feature>
<keyword evidence="5 6" id="KW-0949">S-adenosyl-L-methionine</keyword>
<evidence type="ECO:0000256" key="5">
    <source>
        <dbReference type="ARBA" id="ARBA00022691"/>
    </source>
</evidence>
<feature type="active site" description="Proton acceptor" evidence="6">
    <location>
        <position position="305"/>
    </location>
</feature>
<accession>A0A8D5AL09</accession>
<feature type="binding site" evidence="6">
    <location>
        <position position="188"/>
    </location>
    <ligand>
        <name>S-adenosyl-L-methionine</name>
        <dbReference type="ChEBI" id="CHEBI:59789"/>
    </ligand>
</feature>
<evidence type="ECO:0000256" key="4">
    <source>
        <dbReference type="ARBA" id="ARBA00022679"/>
    </source>
</evidence>
<comment type="subunit">
    <text evidence="6">Monomer.</text>
</comment>
<comment type="function">
    <text evidence="6">Catalyzes the 2'-O-methylation at nucleotide C2498 in 23S rRNA.</text>
</comment>
<feature type="domain" description="RlmM ferredoxin-like" evidence="8">
    <location>
        <begin position="6"/>
        <end position="72"/>
    </location>
</feature>
<dbReference type="GO" id="GO:0032259">
    <property type="term" value="P:methylation"/>
    <property type="evidence" value="ECO:0007669"/>
    <property type="project" value="UniProtKB-KW"/>
</dbReference>
<dbReference type="GO" id="GO:0006364">
    <property type="term" value="P:rRNA processing"/>
    <property type="evidence" value="ECO:0007669"/>
    <property type="project" value="UniProtKB-UniRule"/>
</dbReference>
<proteinExistence type="inferred from homology"/>
<keyword evidence="1 6" id="KW-0963">Cytoplasm</keyword>
<keyword evidence="11" id="KW-1185">Reference proteome</keyword>
<dbReference type="Pfam" id="PF01728">
    <property type="entry name" value="FtsJ"/>
    <property type="match status" value="1"/>
</dbReference>
<dbReference type="PIRSF" id="PIRSF028774">
    <property type="entry name" value="UCP028774"/>
    <property type="match status" value="1"/>
</dbReference>
<evidence type="ECO:0000256" key="1">
    <source>
        <dbReference type="ARBA" id="ARBA00022490"/>
    </source>
</evidence>
<evidence type="ECO:0000259" key="8">
    <source>
        <dbReference type="Pfam" id="PF18125"/>
    </source>
</evidence>
<dbReference type="RefSeq" id="WP_246598846.1">
    <property type="nucleotide sequence ID" value="NZ_AP019782.1"/>
</dbReference>
<feature type="binding site" evidence="6">
    <location>
        <position position="240"/>
    </location>
    <ligand>
        <name>S-adenosyl-L-methionine</name>
        <dbReference type="ChEBI" id="CHEBI:59789"/>
    </ligand>
</feature>
<dbReference type="EC" id="2.1.1.186" evidence="6"/>
<evidence type="ECO:0000313" key="11">
    <source>
        <dbReference type="Proteomes" id="UP000824988"/>
    </source>
</evidence>
<dbReference type="EMBL" id="AP019782">
    <property type="protein sequence ID" value="BBL71656.1"/>
    <property type="molecule type" value="Genomic_DNA"/>
</dbReference>
<protein>
    <recommendedName>
        <fullName evidence="6">Ribosomal RNA large subunit methyltransferase M</fullName>
        <ecNumber evidence="6">2.1.1.186</ecNumber>
    </recommendedName>
    <alternativeName>
        <fullName evidence="6">23S rRNA (cytidine2498-2'-O)-methyltransferase</fullName>
    </alternativeName>
    <alternativeName>
        <fullName evidence="6">23S rRNA 2'-O-ribose methyltransferase RlmM</fullName>
    </alternativeName>
</protein>
<keyword evidence="4 6" id="KW-0808">Transferase</keyword>
<dbReference type="GO" id="GO:0008757">
    <property type="term" value="F:S-adenosylmethionine-dependent methyltransferase activity"/>
    <property type="evidence" value="ECO:0007669"/>
    <property type="project" value="UniProtKB-UniRule"/>
</dbReference>